<keyword evidence="1" id="KW-0805">Transcription regulation</keyword>
<dbReference type="GO" id="GO:0003700">
    <property type="term" value="F:DNA-binding transcription factor activity"/>
    <property type="evidence" value="ECO:0007669"/>
    <property type="project" value="TreeGrafter"/>
</dbReference>
<proteinExistence type="predicted"/>
<keyword evidence="3" id="KW-0804">Transcription</keyword>
<dbReference type="AlphaFoldDB" id="A0A6J7HEI5"/>
<evidence type="ECO:0000256" key="3">
    <source>
        <dbReference type="ARBA" id="ARBA00023163"/>
    </source>
</evidence>
<evidence type="ECO:0000313" key="9">
    <source>
        <dbReference type="EMBL" id="CAB4839531.1"/>
    </source>
</evidence>
<dbReference type="PRINTS" id="PR00455">
    <property type="entry name" value="HTHTETR"/>
</dbReference>
<dbReference type="SUPFAM" id="SSF46689">
    <property type="entry name" value="Homeodomain-like"/>
    <property type="match status" value="1"/>
</dbReference>
<dbReference type="Pfam" id="PF00440">
    <property type="entry name" value="TetR_N"/>
    <property type="match status" value="1"/>
</dbReference>
<evidence type="ECO:0000259" key="4">
    <source>
        <dbReference type="PROSITE" id="PS50977"/>
    </source>
</evidence>
<reference evidence="10" key="1">
    <citation type="submission" date="2020-05" db="EMBL/GenBank/DDBJ databases">
        <authorList>
            <person name="Chiriac C."/>
            <person name="Salcher M."/>
            <person name="Ghai R."/>
            <person name="Kavagutti S V."/>
        </authorList>
    </citation>
    <scope>NUCLEOTIDE SEQUENCE</scope>
</reference>
<dbReference type="InterPro" id="IPR001647">
    <property type="entry name" value="HTH_TetR"/>
</dbReference>
<gene>
    <name evidence="5" type="ORF">UFOPK2254_00076</name>
    <name evidence="6" type="ORF">UFOPK2646_00625</name>
    <name evidence="7" type="ORF">UFOPK2907_00296</name>
    <name evidence="8" type="ORF">UFOPK3197_00233</name>
    <name evidence="9" type="ORF">UFOPK3241_00064</name>
    <name evidence="10" type="ORF">UFOPK3707_00013</name>
    <name evidence="11" type="ORF">UFOPK3937_00201</name>
    <name evidence="12" type="ORF">UFOPK4265_00108</name>
    <name evidence="13" type="ORF">UFOPK4401_00306</name>
</gene>
<dbReference type="Gene3D" id="1.10.357.10">
    <property type="entry name" value="Tetracycline Repressor, domain 2"/>
    <property type="match status" value="1"/>
</dbReference>
<evidence type="ECO:0000256" key="1">
    <source>
        <dbReference type="ARBA" id="ARBA00023015"/>
    </source>
</evidence>
<feature type="domain" description="HTH tetR-type" evidence="4">
    <location>
        <begin position="10"/>
        <end position="70"/>
    </location>
</feature>
<dbReference type="EMBL" id="CAEZYB010000056">
    <property type="protein sequence ID" value="CAB4704206.1"/>
    <property type="molecule type" value="Genomic_DNA"/>
</dbReference>
<dbReference type="PANTHER" id="PTHR30055">
    <property type="entry name" value="HTH-TYPE TRANSCRIPTIONAL REGULATOR RUTR"/>
    <property type="match status" value="1"/>
</dbReference>
<evidence type="ECO:0000313" key="13">
    <source>
        <dbReference type="EMBL" id="CAB5072322.1"/>
    </source>
</evidence>
<dbReference type="EMBL" id="CAFBMY010000001">
    <property type="protein sequence ID" value="CAB4914690.1"/>
    <property type="molecule type" value="Genomic_DNA"/>
</dbReference>
<evidence type="ECO:0000313" key="10">
    <source>
        <dbReference type="EMBL" id="CAB4914690.1"/>
    </source>
</evidence>
<dbReference type="EMBL" id="CAEZWO010000004">
    <property type="protein sequence ID" value="CAB4649831.1"/>
    <property type="molecule type" value="Genomic_DNA"/>
</dbReference>
<evidence type="ECO:0000313" key="7">
    <source>
        <dbReference type="EMBL" id="CAB4766694.1"/>
    </source>
</evidence>
<organism evidence="10">
    <name type="scientific">freshwater metagenome</name>
    <dbReference type="NCBI Taxonomy" id="449393"/>
    <lineage>
        <taxon>unclassified sequences</taxon>
        <taxon>metagenomes</taxon>
        <taxon>ecological metagenomes</taxon>
    </lineage>
</organism>
<dbReference type="EMBL" id="CAFABI010000015">
    <property type="protein sequence ID" value="CAB4821523.1"/>
    <property type="molecule type" value="Genomic_DNA"/>
</dbReference>
<evidence type="ECO:0000313" key="12">
    <source>
        <dbReference type="EMBL" id="CAB5046119.1"/>
    </source>
</evidence>
<evidence type="ECO:0000313" key="6">
    <source>
        <dbReference type="EMBL" id="CAB4704206.1"/>
    </source>
</evidence>
<evidence type="ECO:0000313" key="5">
    <source>
        <dbReference type="EMBL" id="CAB4649831.1"/>
    </source>
</evidence>
<dbReference type="EMBL" id="CAFBQK010000007">
    <property type="protein sequence ID" value="CAB5046119.1"/>
    <property type="molecule type" value="Genomic_DNA"/>
</dbReference>
<evidence type="ECO:0000313" key="11">
    <source>
        <dbReference type="EMBL" id="CAB4972107.1"/>
    </source>
</evidence>
<dbReference type="PROSITE" id="PS50977">
    <property type="entry name" value="HTH_TETR_2"/>
    <property type="match status" value="1"/>
</dbReference>
<dbReference type="EMBL" id="CAFBRB010000018">
    <property type="protein sequence ID" value="CAB5072322.1"/>
    <property type="molecule type" value="Genomic_DNA"/>
</dbReference>
<protein>
    <submittedName>
        <fullName evidence="10">Unannotated protein</fullName>
    </submittedName>
</protein>
<name>A0A6J7HEI5_9ZZZZ</name>
<dbReference type="EMBL" id="CAFAZX010000002">
    <property type="protein sequence ID" value="CAB4839531.1"/>
    <property type="molecule type" value="Genomic_DNA"/>
</dbReference>
<dbReference type="InterPro" id="IPR050109">
    <property type="entry name" value="HTH-type_TetR-like_transc_reg"/>
</dbReference>
<keyword evidence="2" id="KW-0238">DNA-binding</keyword>
<dbReference type="InterPro" id="IPR009057">
    <property type="entry name" value="Homeodomain-like_sf"/>
</dbReference>
<sequence>MSLTDNSSYRRTRTAILEGAKSLIAERGIRATTMIDIADRSEVSRATLYNHFRDKGTVLRGVIESETQRLCALIAQSPDLTQPSIEISHDGALAMVRNSEPEILARLVSTQSDPLWQMVEESLKSALGSQIQAQLAMRWLIGQVFAPLTQAQSHEQALAIKAR</sequence>
<evidence type="ECO:0000256" key="2">
    <source>
        <dbReference type="ARBA" id="ARBA00023125"/>
    </source>
</evidence>
<dbReference type="PROSITE" id="PS01081">
    <property type="entry name" value="HTH_TETR_1"/>
    <property type="match status" value="1"/>
</dbReference>
<evidence type="ECO:0000313" key="8">
    <source>
        <dbReference type="EMBL" id="CAB4821523.1"/>
    </source>
</evidence>
<dbReference type="EMBL" id="CAEZZR010000017">
    <property type="protein sequence ID" value="CAB4766694.1"/>
    <property type="molecule type" value="Genomic_DNA"/>
</dbReference>
<dbReference type="EMBL" id="CAFBOJ010000012">
    <property type="protein sequence ID" value="CAB4972107.1"/>
    <property type="molecule type" value="Genomic_DNA"/>
</dbReference>
<dbReference type="InterPro" id="IPR023772">
    <property type="entry name" value="DNA-bd_HTH_TetR-type_CS"/>
</dbReference>
<dbReference type="GO" id="GO:0000976">
    <property type="term" value="F:transcription cis-regulatory region binding"/>
    <property type="evidence" value="ECO:0007669"/>
    <property type="project" value="TreeGrafter"/>
</dbReference>
<accession>A0A6J7HEI5</accession>
<dbReference type="PANTHER" id="PTHR30055:SF234">
    <property type="entry name" value="HTH-TYPE TRANSCRIPTIONAL REGULATOR BETI"/>
    <property type="match status" value="1"/>
</dbReference>